<dbReference type="Gene3D" id="3.40.50.1910">
    <property type="match status" value="1"/>
</dbReference>
<dbReference type="Proteomes" id="UP001178507">
    <property type="component" value="Unassembled WGS sequence"/>
</dbReference>
<comment type="caution">
    <text evidence="2">The sequence shown here is derived from an EMBL/GenBank/DDBJ whole genome shotgun (WGS) entry which is preliminary data.</text>
</comment>
<dbReference type="Pfam" id="PF00995">
    <property type="entry name" value="Sec1"/>
    <property type="match status" value="1"/>
</dbReference>
<sequence>MISSTIRSVQSLPEHKDRFKKLQVHLEICERCHEALADKRLTDLVALEQDLATRVVNLKAVDKELLQFLQDPALDLSLKLRLMLLCEAQLTEEGQSARLQDLAAQHLGRAAARKLRTWAEALRRLREGRERRMRRSRAGSGVEGDSFTGDSPRRARLWRWRPRLATLLQDLAAGNLDPAHFRCLRSQNLAGRVHSSVVIFVVGGITLPEIRATHEVAAALPGTQAYIGGSCLLTPRQLVELCEAF</sequence>
<evidence type="ECO:0000313" key="3">
    <source>
        <dbReference type="Proteomes" id="UP001178507"/>
    </source>
</evidence>
<proteinExistence type="inferred from homology"/>
<dbReference type="InterPro" id="IPR027482">
    <property type="entry name" value="Sec1-like_dom2"/>
</dbReference>
<dbReference type="PANTHER" id="PTHR11679">
    <property type="entry name" value="VESICLE PROTEIN SORTING-ASSOCIATED"/>
    <property type="match status" value="1"/>
</dbReference>
<dbReference type="GO" id="GO:0016192">
    <property type="term" value="P:vesicle-mediated transport"/>
    <property type="evidence" value="ECO:0007669"/>
    <property type="project" value="InterPro"/>
</dbReference>
<evidence type="ECO:0000313" key="2">
    <source>
        <dbReference type="EMBL" id="CAJ1392380.1"/>
    </source>
</evidence>
<comment type="similarity">
    <text evidence="1">Belongs to the STXBP/unc-18/SEC1 family.</text>
</comment>
<organism evidence="2 3">
    <name type="scientific">Effrenium voratum</name>
    <dbReference type="NCBI Taxonomy" id="2562239"/>
    <lineage>
        <taxon>Eukaryota</taxon>
        <taxon>Sar</taxon>
        <taxon>Alveolata</taxon>
        <taxon>Dinophyceae</taxon>
        <taxon>Suessiales</taxon>
        <taxon>Symbiodiniaceae</taxon>
        <taxon>Effrenium</taxon>
    </lineage>
</organism>
<name>A0AA36N6J3_9DINO</name>
<protein>
    <submittedName>
        <fullName evidence="2">Uncharacterized protein</fullName>
    </submittedName>
</protein>
<reference evidence="2" key="1">
    <citation type="submission" date="2023-08" db="EMBL/GenBank/DDBJ databases">
        <authorList>
            <person name="Chen Y."/>
            <person name="Shah S."/>
            <person name="Dougan E. K."/>
            <person name="Thang M."/>
            <person name="Chan C."/>
        </authorList>
    </citation>
    <scope>NUCLEOTIDE SEQUENCE</scope>
</reference>
<dbReference type="EMBL" id="CAUJNA010002335">
    <property type="protein sequence ID" value="CAJ1392380.1"/>
    <property type="molecule type" value="Genomic_DNA"/>
</dbReference>
<accession>A0AA36N6J3</accession>
<evidence type="ECO:0000256" key="1">
    <source>
        <dbReference type="ARBA" id="ARBA00009884"/>
    </source>
</evidence>
<gene>
    <name evidence="2" type="ORF">EVOR1521_LOCUS17488</name>
</gene>
<keyword evidence="3" id="KW-1185">Reference proteome</keyword>
<dbReference type="InterPro" id="IPR001619">
    <property type="entry name" value="Sec1-like"/>
</dbReference>
<dbReference type="AlphaFoldDB" id="A0AA36N6J3"/>
<dbReference type="InterPro" id="IPR036045">
    <property type="entry name" value="Sec1-like_sf"/>
</dbReference>
<dbReference type="SUPFAM" id="SSF56815">
    <property type="entry name" value="Sec1/munc18-like (SM) proteins"/>
    <property type="match status" value="1"/>
</dbReference>